<gene>
    <name evidence="1" type="ORF">RCL2_002575600</name>
</gene>
<dbReference type="AlphaFoldDB" id="A0A8H3R1D7"/>
<dbReference type="EMBL" id="BLAL01000278">
    <property type="protein sequence ID" value="GES99247.1"/>
    <property type="molecule type" value="Genomic_DNA"/>
</dbReference>
<dbReference type="Proteomes" id="UP000615446">
    <property type="component" value="Unassembled WGS sequence"/>
</dbReference>
<reference evidence="1" key="1">
    <citation type="submission" date="2019-10" db="EMBL/GenBank/DDBJ databases">
        <title>Conservation and host-specific expression of non-tandemly repeated heterogenous ribosome RNA gene in arbuscular mycorrhizal fungi.</title>
        <authorList>
            <person name="Maeda T."/>
            <person name="Kobayashi Y."/>
            <person name="Nakagawa T."/>
            <person name="Ezawa T."/>
            <person name="Yamaguchi K."/>
            <person name="Bino T."/>
            <person name="Nishimoto Y."/>
            <person name="Shigenobu S."/>
            <person name="Kawaguchi M."/>
        </authorList>
    </citation>
    <scope>NUCLEOTIDE SEQUENCE</scope>
    <source>
        <strain evidence="1">HR1</strain>
    </source>
</reference>
<proteinExistence type="predicted"/>
<protein>
    <submittedName>
        <fullName evidence="1">Uncharacterized protein</fullName>
    </submittedName>
</protein>
<evidence type="ECO:0000313" key="2">
    <source>
        <dbReference type="Proteomes" id="UP000615446"/>
    </source>
</evidence>
<accession>A0A8H3R1D7</accession>
<organism evidence="1 2">
    <name type="scientific">Rhizophagus clarus</name>
    <dbReference type="NCBI Taxonomy" id="94130"/>
    <lineage>
        <taxon>Eukaryota</taxon>
        <taxon>Fungi</taxon>
        <taxon>Fungi incertae sedis</taxon>
        <taxon>Mucoromycota</taxon>
        <taxon>Glomeromycotina</taxon>
        <taxon>Glomeromycetes</taxon>
        <taxon>Glomerales</taxon>
        <taxon>Glomeraceae</taxon>
        <taxon>Rhizophagus</taxon>
    </lineage>
</organism>
<comment type="caution">
    <text evidence="1">The sequence shown here is derived from an EMBL/GenBank/DDBJ whole genome shotgun (WGS) entry which is preliminary data.</text>
</comment>
<evidence type="ECO:0000313" key="1">
    <source>
        <dbReference type="EMBL" id="GES99247.1"/>
    </source>
</evidence>
<name>A0A8H3R1D7_9GLOM</name>
<sequence>MKNNGIMYFLNISEISKGILLLFVQRLSITQYIKLEINFRPSLLILVMVETLIKKEQEVQNIYDELDVRLNMCVIIKRAFNLDRSQ</sequence>